<keyword evidence="7" id="KW-1133">Transmembrane helix</keyword>
<comment type="caution">
    <text evidence="19">The sequence shown here is derived from an EMBL/GenBank/DDBJ whole genome shotgun (WGS) entry which is preliminary data.</text>
</comment>
<feature type="domain" description="Glycoside hydrolase family 5" evidence="18">
    <location>
        <begin position="34"/>
        <end position="312"/>
    </location>
</feature>
<dbReference type="PANTHER" id="PTHR31297:SF34">
    <property type="entry name" value="GLUCAN 1,3-BETA-GLUCOSIDASE 2"/>
    <property type="match status" value="1"/>
</dbReference>
<reference evidence="19 20" key="1">
    <citation type="submission" date="2024-03" db="EMBL/GenBank/DDBJ databases">
        <title>The Acrasis kona genome and developmental transcriptomes reveal deep origins of eukaryotic multicellular pathways.</title>
        <authorList>
            <person name="Sheikh S."/>
            <person name="Fu C.-J."/>
            <person name="Brown M.W."/>
            <person name="Baldauf S.L."/>
        </authorList>
    </citation>
    <scope>NUCLEOTIDE SEQUENCE [LARGE SCALE GENOMIC DNA]</scope>
    <source>
        <strain evidence="19 20">ATCC MYA-3509</strain>
    </source>
</reference>
<comment type="subcellular location">
    <subcellularLocation>
        <location evidence="1">Cell membrane</location>
        <topology evidence="1">Single-pass type II membrane protein</topology>
    </subcellularLocation>
</comment>
<evidence type="ECO:0000256" key="3">
    <source>
        <dbReference type="ARBA" id="ARBA00022475"/>
    </source>
</evidence>
<dbReference type="PANTHER" id="PTHR31297">
    <property type="entry name" value="GLUCAN ENDO-1,6-BETA-GLUCOSIDASE B"/>
    <property type="match status" value="1"/>
</dbReference>
<name>A0AAW2Z8X2_9EUKA</name>
<evidence type="ECO:0000256" key="15">
    <source>
        <dbReference type="ARBA" id="ARBA00041260"/>
    </source>
</evidence>
<sequence>MASHLWNDNGCNTNTAKGNWLLEKCLGSKASTVFNNHWATWVVESDFANMSAAGVNTIRIPVGWWQIYDNFGGAGNATLKYNITQKNYAVGSLKYLDLAFQWAEKYGIGVHLCMHAAPGSQNGQEHSSPVSADTILWDQSLDNVNQTTESIALFTQRYVNYTTFLGFFVLNEPAVNEAVLKNYYLQVYARMRTICTSCQVIISPQTVPFQVGYEATWSSFMNPTAGYYNVSMDLHIYFCFGGPYDPYNADAVVNYANTSVRVGMKQYFDVNPKPLIIGEWSGCALNSSRTKDLIRTQLDVYSKVGWYFWAWYKTPGGFWQFQGMYDSGNIVKSDMDTNICLLSNSTSTINSTITPTPTPSIIANSTTTPSTPVTNSSSSRGGLSITTIILLIVYFVIA</sequence>
<evidence type="ECO:0000256" key="12">
    <source>
        <dbReference type="ARBA" id="ARBA00036824"/>
    </source>
</evidence>
<dbReference type="GO" id="GO:0005576">
    <property type="term" value="C:extracellular region"/>
    <property type="evidence" value="ECO:0007669"/>
    <property type="project" value="TreeGrafter"/>
</dbReference>
<dbReference type="Proteomes" id="UP001431209">
    <property type="component" value="Unassembled WGS sequence"/>
</dbReference>
<keyword evidence="8" id="KW-0472">Membrane</keyword>
<dbReference type="Gene3D" id="3.20.20.80">
    <property type="entry name" value="Glycosidases"/>
    <property type="match status" value="1"/>
</dbReference>
<evidence type="ECO:0000256" key="14">
    <source>
        <dbReference type="ARBA" id="ARBA00038929"/>
    </source>
</evidence>
<proteinExistence type="inferred from homology"/>
<evidence type="ECO:0000259" key="18">
    <source>
        <dbReference type="Pfam" id="PF00150"/>
    </source>
</evidence>
<evidence type="ECO:0000313" key="19">
    <source>
        <dbReference type="EMBL" id="KAL0485408.1"/>
    </source>
</evidence>
<keyword evidence="9" id="KW-0325">Glycoprotein</keyword>
<evidence type="ECO:0000256" key="7">
    <source>
        <dbReference type="ARBA" id="ARBA00022989"/>
    </source>
</evidence>
<evidence type="ECO:0000256" key="8">
    <source>
        <dbReference type="ARBA" id="ARBA00023136"/>
    </source>
</evidence>
<accession>A0AAW2Z8X2</accession>
<evidence type="ECO:0000313" key="20">
    <source>
        <dbReference type="Proteomes" id="UP001431209"/>
    </source>
</evidence>
<evidence type="ECO:0000256" key="10">
    <source>
        <dbReference type="ARBA" id="ARBA00023295"/>
    </source>
</evidence>
<dbReference type="EC" id="3.2.1.58" evidence="14"/>
<evidence type="ECO:0000256" key="5">
    <source>
        <dbReference type="ARBA" id="ARBA00022801"/>
    </source>
</evidence>
<keyword evidence="6" id="KW-0735">Signal-anchor</keyword>
<keyword evidence="11" id="KW-0961">Cell wall biogenesis/degradation</keyword>
<feature type="region of interest" description="Disordered" evidence="17">
    <location>
        <begin position="360"/>
        <end position="379"/>
    </location>
</feature>
<dbReference type="GO" id="GO:0005886">
    <property type="term" value="C:plasma membrane"/>
    <property type="evidence" value="ECO:0007669"/>
    <property type="project" value="UniProtKB-SubCell"/>
</dbReference>
<organism evidence="19 20">
    <name type="scientific">Acrasis kona</name>
    <dbReference type="NCBI Taxonomy" id="1008807"/>
    <lineage>
        <taxon>Eukaryota</taxon>
        <taxon>Discoba</taxon>
        <taxon>Heterolobosea</taxon>
        <taxon>Tetramitia</taxon>
        <taxon>Eutetramitia</taxon>
        <taxon>Acrasidae</taxon>
        <taxon>Acrasis</taxon>
    </lineage>
</organism>
<evidence type="ECO:0000256" key="6">
    <source>
        <dbReference type="ARBA" id="ARBA00022968"/>
    </source>
</evidence>
<dbReference type="EMBL" id="JAOPGA020001135">
    <property type="protein sequence ID" value="KAL0485408.1"/>
    <property type="molecule type" value="Genomic_DNA"/>
</dbReference>
<comment type="catalytic activity">
    <reaction evidence="12">
        <text>Successive hydrolysis of beta-D-glucose units from the non-reducing ends of (1-&gt;3)-beta-D-glucans, releasing alpha-glucose.</text>
        <dbReference type="EC" id="3.2.1.58"/>
    </reaction>
</comment>
<dbReference type="InterPro" id="IPR001547">
    <property type="entry name" value="Glyco_hydro_5"/>
</dbReference>
<evidence type="ECO:0000256" key="11">
    <source>
        <dbReference type="ARBA" id="ARBA00023316"/>
    </source>
</evidence>
<dbReference type="GO" id="GO:0009251">
    <property type="term" value="P:glucan catabolic process"/>
    <property type="evidence" value="ECO:0007669"/>
    <property type="project" value="TreeGrafter"/>
</dbReference>
<evidence type="ECO:0000256" key="16">
    <source>
        <dbReference type="RuleBase" id="RU361153"/>
    </source>
</evidence>
<dbReference type="InterPro" id="IPR017853">
    <property type="entry name" value="GH"/>
</dbReference>
<comment type="similarity">
    <text evidence="2 16">Belongs to the glycosyl hydrolase 5 (cellulase A) family.</text>
</comment>
<dbReference type="AlphaFoldDB" id="A0AAW2Z8X2"/>
<dbReference type="GO" id="GO:0071555">
    <property type="term" value="P:cell wall organization"/>
    <property type="evidence" value="ECO:0007669"/>
    <property type="project" value="UniProtKB-KW"/>
</dbReference>
<keyword evidence="3" id="KW-1003">Cell membrane</keyword>
<dbReference type="SUPFAM" id="SSF51445">
    <property type="entry name" value="(Trans)glycosidases"/>
    <property type="match status" value="1"/>
</dbReference>
<dbReference type="GO" id="GO:0009986">
    <property type="term" value="C:cell surface"/>
    <property type="evidence" value="ECO:0007669"/>
    <property type="project" value="TreeGrafter"/>
</dbReference>
<evidence type="ECO:0000256" key="9">
    <source>
        <dbReference type="ARBA" id="ARBA00023180"/>
    </source>
</evidence>
<evidence type="ECO:0000256" key="13">
    <source>
        <dbReference type="ARBA" id="ARBA00037126"/>
    </source>
</evidence>
<dbReference type="GO" id="GO:0004338">
    <property type="term" value="F:glucan exo-1,3-beta-glucosidase activity"/>
    <property type="evidence" value="ECO:0007669"/>
    <property type="project" value="UniProtKB-EC"/>
</dbReference>
<keyword evidence="10 16" id="KW-0326">Glycosidase</keyword>
<evidence type="ECO:0000256" key="2">
    <source>
        <dbReference type="ARBA" id="ARBA00005641"/>
    </source>
</evidence>
<comment type="function">
    <text evidence="13">Glucosidase involved in the degradation of cellulosic biomass. Active on lichenan.</text>
</comment>
<dbReference type="InterPro" id="IPR050386">
    <property type="entry name" value="Glycosyl_hydrolase_5"/>
</dbReference>
<gene>
    <name evidence="19" type="ORF">AKO1_002948</name>
</gene>
<protein>
    <recommendedName>
        <fullName evidence="14">glucan 1,3-beta-glucosidase</fullName>
        <ecNumber evidence="14">3.2.1.58</ecNumber>
    </recommendedName>
    <alternativeName>
        <fullName evidence="15">Exo-1,3-beta-glucanase D</fullName>
    </alternativeName>
</protein>
<keyword evidence="4" id="KW-0812">Transmembrane</keyword>
<dbReference type="Pfam" id="PF00150">
    <property type="entry name" value="Cellulase"/>
    <property type="match status" value="1"/>
</dbReference>
<evidence type="ECO:0000256" key="4">
    <source>
        <dbReference type="ARBA" id="ARBA00022692"/>
    </source>
</evidence>
<keyword evidence="20" id="KW-1185">Reference proteome</keyword>
<keyword evidence="5 16" id="KW-0378">Hydrolase</keyword>
<evidence type="ECO:0000256" key="1">
    <source>
        <dbReference type="ARBA" id="ARBA00004401"/>
    </source>
</evidence>
<evidence type="ECO:0000256" key="17">
    <source>
        <dbReference type="SAM" id="MobiDB-lite"/>
    </source>
</evidence>